<proteinExistence type="predicted"/>
<feature type="region of interest" description="Disordered" evidence="1">
    <location>
        <begin position="261"/>
        <end position="287"/>
    </location>
</feature>
<reference evidence="2 3" key="1">
    <citation type="submission" date="2015-04" db="EMBL/GenBank/DDBJ databases">
        <title>Comparative genomics of rhizobia nodulating Arachis hypogaea in China.</title>
        <authorList>
            <person name="Li Y."/>
        </authorList>
    </citation>
    <scope>NUCLEOTIDE SEQUENCE [LARGE SCALE GENOMIC DNA]</scope>
    <source>
        <strain evidence="2 3">CCBAU 51787</strain>
    </source>
</reference>
<dbReference type="RefSeq" id="WP_128945499.1">
    <property type="nucleotide sequence ID" value="NZ_LBJM01000052.1"/>
</dbReference>
<dbReference type="AlphaFoldDB" id="A0A4Q0SMR5"/>
<evidence type="ECO:0000313" key="2">
    <source>
        <dbReference type="EMBL" id="RXH39361.1"/>
    </source>
</evidence>
<name>A0A4Q0SMR5_9BRAD</name>
<accession>A0A4Q0SMR5</accession>
<evidence type="ECO:0000256" key="1">
    <source>
        <dbReference type="SAM" id="MobiDB-lite"/>
    </source>
</evidence>
<dbReference type="EMBL" id="LBJM01000052">
    <property type="protein sequence ID" value="RXH39361.1"/>
    <property type="molecule type" value="Genomic_DNA"/>
</dbReference>
<dbReference type="Proteomes" id="UP000290565">
    <property type="component" value="Unassembled WGS sequence"/>
</dbReference>
<sequence>MGPSEKDDGYVVTLAIPDITQLADEELAAFAPFRDGRWSVQTKALLAQFSATKLDLNRGWASTREHWTCPCCQRGKAHIARVSSGGVLLCRLEYHHDHLVDRAKRIFQEYRPRDKDRETIIQVGRAENALMLLVERFEQTLICIDCNLAEGRAKLELARTIEGDFTFTPAEIASFISVAPNRLHEIDLDKAKAAWLLAKDDVADRLDFTRRMAQRIASGRHRRQVAAGERLISYMQDRDIIYDLFLRASPDKGRAGLAHTIEARSTSNDSAGNSPKPKRKPRGDVPSDAEFAEIDRQKQEHKAWVLAGNEWSCPCCDRTKREICRKSNRGLWTAHIHRVCEFEPEDDSDSLWRRRARAASQIIIGSHTNRLVCQDCRNIVAEVKRRKPGLTENNLTIDNVRLLVGIATPHVPHDVDWENAIMLALGNRSLVDAIDDYFEHRTHAHDIFREMKELMEMGYSKQKARDLLGYEYAKANDIDLDQGDAQIDWLLDEAERHMQMDRIPL</sequence>
<evidence type="ECO:0000313" key="3">
    <source>
        <dbReference type="Proteomes" id="UP000290565"/>
    </source>
</evidence>
<feature type="compositionally biased region" description="Polar residues" evidence="1">
    <location>
        <begin position="263"/>
        <end position="273"/>
    </location>
</feature>
<protein>
    <submittedName>
        <fullName evidence="2">Uncharacterized protein</fullName>
    </submittedName>
</protein>
<organism evidence="2 3">
    <name type="scientific">Bradyrhizobium zhanjiangense</name>
    <dbReference type="NCBI Taxonomy" id="1325107"/>
    <lineage>
        <taxon>Bacteria</taxon>
        <taxon>Pseudomonadati</taxon>
        <taxon>Pseudomonadota</taxon>
        <taxon>Alphaproteobacteria</taxon>
        <taxon>Hyphomicrobiales</taxon>
        <taxon>Nitrobacteraceae</taxon>
        <taxon>Bradyrhizobium</taxon>
    </lineage>
</organism>
<comment type="caution">
    <text evidence="2">The sequence shown here is derived from an EMBL/GenBank/DDBJ whole genome shotgun (WGS) entry which is preliminary data.</text>
</comment>
<gene>
    <name evidence="2" type="ORF">XH94_18915</name>
</gene>